<proteinExistence type="predicted"/>
<dbReference type="PANTHER" id="PTHR47272:SF1">
    <property type="entry name" value="PIGGYBAC TRANSPOSABLE ELEMENT-DERIVED PROTEIN 3-LIKE"/>
    <property type="match status" value="1"/>
</dbReference>
<feature type="compositionally biased region" description="Basic and acidic residues" evidence="1">
    <location>
        <begin position="258"/>
        <end position="286"/>
    </location>
</feature>
<accession>A0ABQ9HG17</accession>
<reference evidence="2 3" key="1">
    <citation type="submission" date="2023-02" db="EMBL/GenBank/DDBJ databases">
        <title>LHISI_Scaffold_Assembly.</title>
        <authorList>
            <person name="Stuart O.P."/>
            <person name="Cleave R."/>
            <person name="Magrath M.J.L."/>
            <person name="Mikheyev A.S."/>
        </authorList>
    </citation>
    <scope>NUCLEOTIDE SEQUENCE [LARGE SCALE GENOMIC DNA]</scope>
    <source>
        <strain evidence="2">Daus_M_001</strain>
        <tissue evidence="2">Leg muscle</tissue>
    </source>
</reference>
<organism evidence="2 3">
    <name type="scientific">Dryococelus australis</name>
    <dbReference type="NCBI Taxonomy" id="614101"/>
    <lineage>
        <taxon>Eukaryota</taxon>
        <taxon>Metazoa</taxon>
        <taxon>Ecdysozoa</taxon>
        <taxon>Arthropoda</taxon>
        <taxon>Hexapoda</taxon>
        <taxon>Insecta</taxon>
        <taxon>Pterygota</taxon>
        <taxon>Neoptera</taxon>
        <taxon>Polyneoptera</taxon>
        <taxon>Phasmatodea</taxon>
        <taxon>Verophasmatodea</taxon>
        <taxon>Anareolatae</taxon>
        <taxon>Phasmatidae</taxon>
        <taxon>Eurycanthinae</taxon>
        <taxon>Dryococelus</taxon>
    </lineage>
</organism>
<comment type="caution">
    <text evidence="2">The sequence shown here is derived from an EMBL/GenBank/DDBJ whole genome shotgun (WGS) entry which is preliminary data.</text>
</comment>
<evidence type="ECO:0008006" key="4">
    <source>
        <dbReference type="Google" id="ProtNLM"/>
    </source>
</evidence>
<evidence type="ECO:0000313" key="2">
    <source>
        <dbReference type="EMBL" id="KAJ8882983.1"/>
    </source>
</evidence>
<gene>
    <name evidence="2" type="ORF">PR048_014822</name>
</gene>
<name>A0ABQ9HG17_9NEOP</name>
<feature type="compositionally biased region" description="Polar residues" evidence="1">
    <location>
        <begin position="298"/>
        <end position="316"/>
    </location>
</feature>
<keyword evidence="3" id="KW-1185">Reference proteome</keyword>
<dbReference type="PANTHER" id="PTHR47272">
    <property type="entry name" value="DDE_TNP_1_7 DOMAIN-CONTAINING PROTEIN"/>
    <property type="match status" value="1"/>
</dbReference>
<sequence length="316" mass="36286">MYVRSGVSGIVYDLILYAGEDTFRGYQFSNEEKALGHEGKLVRQILQFTTVIHLLRSECGIFGVGILQSNRLRGCDLKSNGTMKKEEVRGSCDQLADNEKCVAVVKWYDNKSEGGFGGGEDLSDMFVALYRTAFKTHRWYLGIFSQLLDICINNTWLYYRRQQHLCRSQDKADSPKEYRRKIAGNIMLCKRSKRGRPPVNTAPTAKKFKEPAPAIPKPDPDVQFDDFDQLPVHTSRGRCRYRQKGNGCGPQFKHSRRTASDARRELLSTRRVFPESQRHFREDGRGRTPLRRARLAQAHSSRPKTLSECAQWTETR</sequence>
<feature type="region of interest" description="Disordered" evidence="1">
    <location>
        <begin position="193"/>
        <end position="224"/>
    </location>
</feature>
<dbReference type="EMBL" id="JARBHB010000005">
    <property type="protein sequence ID" value="KAJ8882983.1"/>
    <property type="molecule type" value="Genomic_DNA"/>
</dbReference>
<evidence type="ECO:0000256" key="1">
    <source>
        <dbReference type="SAM" id="MobiDB-lite"/>
    </source>
</evidence>
<protein>
    <recommendedName>
        <fullName evidence="4">PiggyBac transposable element-derived protein domain-containing protein</fullName>
    </recommendedName>
</protein>
<evidence type="ECO:0000313" key="3">
    <source>
        <dbReference type="Proteomes" id="UP001159363"/>
    </source>
</evidence>
<dbReference type="Proteomes" id="UP001159363">
    <property type="component" value="Chromosome 4"/>
</dbReference>
<feature type="region of interest" description="Disordered" evidence="1">
    <location>
        <begin position="243"/>
        <end position="316"/>
    </location>
</feature>